<dbReference type="Gene3D" id="1.25.40.10">
    <property type="entry name" value="Tetratricopeptide repeat domain"/>
    <property type="match status" value="1"/>
</dbReference>
<name>A0A3N5CT89_9SPHN</name>
<dbReference type="SUPFAM" id="SSF48452">
    <property type="entry name" value="TPR-like"/>
    <property type="match status" value="1"/>
</dbReference>
<protein>
    <recommendedName>
        <fullName evidence="4">DUF1570 domain-containing protein</fullName>
    </recommendedName>
</protein>
<evidence type="ECO:0000313" key="2">
    <source>
        <dbReference type="EMBL" id="RPF72394.1"/>
    </source>
</evidence>
<reference evidence="2 3" key="1">
    <citation type="submission" date="2018-11" db="EMBL/GenBank/DDBJ databases">
        <title>Erythrobacter spongiae sp. nov., isolated from a marine sponge.</title>
        <authorList>
            <person name="Zhuang L."/>
            <person name="Luo L."/>
        </authorList>
    </citation>
    <scope>NUCLEOTIDE SEQUENCE [LARGE SCALE GENOMIC DNA]</scope>
    <source>
        <strain evidence="2 3">HN-E23</strain>
    </source>
</reference>
<evidence type="ECO:0008006" key="4">
    <source>
        <dbReference type="Google" id="ProtNLM"/>
    </source>
</evidence>
<dbReference type="AlphaFoldDB" id="A0A3N5CT89"/>
<dbReference type="RefSeq" id="WP_123881911.1">
    <property type="nucleotide sequence ID" value="NZ_RPFZ01000001.1"/>
</dbReference>
<dbReference type="OrthoDB" id="5523615at2"/>
<gene>
    <name evidence="2" type="ORF">EG799_12715</name>
</gene>
<dbReference type="EMBL" id="RPFZ01000001">
    <property type="protein sequence ID" value="RPF72394.1"/>
    <property type="molecule type" value="Genomic_DNA"/>
</dbReference>
<sequence>MRLLTSMCAVATVLASAPALAADWYRAETEHFIIYSEDSESDTVEFVQDLERLDEVLELMTGVSEDEDDLPESSKVTVFRFGETRDMSSLAAGNRNSGIGGFFIGRANGSVAFVPRQQDRRRTRSAQGQTSSAMQLDPRHILSHEYVHYFMFQHRDAPYPLWYSEGFAELFGNVQFEDDYFVIGEVPSVRSFALSTIPIDLEKTFDPPARPDRYTVGRTYAHGWLLASHLNLNPERRGQMGAYMEAIRQGKQPMEAAEEAFGDLDVLHDELEEFRQGRARILRVPYAVDADPPVEVRELTEDEVARMDLMIQSKVGVDDDEAQSLAREARGLVAQFPQSPAVLLAATEAQFDARNYDEAETLAQRVMELDPDSIEAANYYGDVALRRSFADPSQLVEARNRFAAANRMENDHAYPLYGYYLTYLFDDSQPVPEQAKIALESAFRYAPYDQNVRQALVHMLLSEDRPEEAHTVGASWFAGQGGFKCMVRKQYDEFLAGNKEPLLETARPDHPGEYLDEDARDARRDEIEAQIESYGCEVD</sequence>
<accession>A0A3N5CT89</accession>
<dbReference type="Proteomes" id="UP000275232">
    <property type="component" value="Unassembled WGS sequence"/>
</dbReference>
<keyword evidence="1" id="KW-0732">Signal</keyword>
<proteinExistence type="predicted"/>
<evidence type="ECO:0000313" key="3">
    <source>
        <dbReference type="Proteomes" id="UP000275232"/>
    </source>
</evidence>
<organism evidence="2 3">
    <name type="scientific">Aurantiacibacter spongiae</name>
    <dbReference type="NCBI Taxonomy" id="2488860"/>
    <lineage>
        <taxon>Bacteria</taxon>
        <taxon>Pseudomonadati</taxon>
        <taxon>Pseudomonadota</taxon>
        <taxon>Alphaproteobacteria</taxon>
        <taxon>Sphingomonadales</taxon>
        <taxon>Erythrobacteraceae</taxon>
        <taxon>Aurantiacibacter</taxon>
    </lineage>
</organism>
<feature type="signal peptide" evidence="1">
    <location>
        <begin position="1"/>
        <end position="21"/>
    </location>
</feature>
<dbReference type="InterPro" id="IPR011990">
    <property type="entry name" value="TPR-like_helical_dom_sf"/>
</dbReference>
<feature type="chain" id="PRO_5018205837" description="DUF1570 domain-containing protein" evidence="1">
    <location>
        <begin position="22"/>
        <end position="539"/>
    </location>
</feature>
<comment type="caution">
    <text evidence="2">The sequence shown here is derived from an EMBL/GenBank/DDBJ whole genome shotgun (WGS) entry which is preliminary data.</text>
</comment>
<keyword evidence="3" id="KW-1185">Reference proteome</keyword>
<evidence type="ECO:0000256" key="1">
    <source>
        <dbReference type="SAM" id="SignalP"/>
    </source>
</evidence>